<accession>A0A2N5TY66</accession>
<keyword evidence="3" id="KW-1185">Reference proteome</keyword>
<proteinExistence type="predicted"/>
<evidence type="ECO:0000313" key="3">
    <source>
        <dbReference type="Proteomes" id="UP000235388"/>
    </source>
</evidence>
<evidence type="ECO:0000256" key="1">
    <source>
        <dbReference type="SAM" id="MobiDB-lite"/>
    </source>
</evidence>
<dbReference type="EMBL" id="PGCJ01000378">
    <property type="protein sequence ID" value="PLW30440.1"/>
    <property type="molecule type" value="Genomic_DNA"/>
</dbReference>
<gene>
    <name evidence="2" type="ORF">PCANC_21193</name>
</gene>
<name>A0A2N5TY66_9BASI</name>
<protein>
    <submittedName>
        <fullName evidence="2">Uncharacterized protein</fullName>
    </submittedName>
</protein>
<dbReference type="Proteomes" id="UP000235388">
    <property type="component" value="Unassembled WGS sequence"/>
</dbReference>
<evidence type="ECO:0000313" key="2">
    <source>
        <dbReference type="EMBL" id="PLW30440.1"/>
    </source>
</evidence>
<feature type="compositionally biased region" description="Polar residues" evidence="1">
    <location>
        <begin position="130"/>
        <end position="146"/>
    </location>
</feature>
<dbReference type="AlphaFoldDB" id="A0A2N5TY66"/>
<reference evidence="2 3" key="1">
    <citation type="submission" date="2017-11" db="EMBL/GenBank/DDBJ databases">
        <title>De novo assembly and phasing of dikaryotic genomes from two isolates of Puccinia coronata f. sp. avenae, the causal agent of oat crown rust.</title>
        <authorList>
            <person name="Miller M.E."/>
            <person name="Zhang Y."/>
            <person name="Omidvar V."/>
            <person name="Sperschneider J."/>
            <person name="Schwessinger B."/>
            <person name="Raley C."/>
            <person name="Palmer J.M."/>
            <person name="Garnica D."/>
            <person name="Upadhyaya N."/>
            <person name="Rathjen J."/>
            <person name="Taylor J.M."/>
            <person name="Park R.F."/>
            <person name="Dodds P.N."/>
            <person name="Hirsch C.D."/>
            <person name="Kianian S.F."/>
            <person name="Figueroa M."/>
        </authorList>
    </citation>
    <scope>NUCLEOTIDE SEQUENCE [LARGE SCALE GENOMIC DNA]</scope>
    <source>
        <strain evidence="2">12NC29</strain>
    </source>
</reference>
<organism evidence="2 3">
    <name type="scientific">Puccinia coronata f. sp. avenae</name>
    <dbReference type="NCBI Taxonomy" id="200324"/>
    <lineage>
        <taxon>Eukaryota</taxon>
        <taxon>Fungi</taxon>
        <taxon>Dikarya</taxon>
        <taxon>Basidiomycota</taxon>
        <taxon>Pucciniomycotina</taxon>
        <taxon>Pucciniomycetes</taxon>
        <taxon>Pucciniales</taxon>
        <taxon>Pucciniaceae</taxon>
        <taxon>Puccinia</taxon>
    </lineage>
</organism>
<sequence length="169" mass="18482">MVKDSSVRAVQLLTGTAEKDPSGGLVRHGIGQDCPTRHRTGLSDAMSDKPVRPSCPTWDWTILSDPMSDKVVRLISSTSLKYFEQLPNGRTSWSNELKLIGQMLSDTASDTIVRCCAKQTSRTKVFDNMGSDNSVRSHVGQASPTGLSDMASDNHVRCRVGQAHRMGYL</sequence>
<comment type="caution">
    <text evidence="2">The sequence shown here is derived from an EMBL/GenBank/DDBJ whole genome shotgun (WGS) entry which is preliminary data.</text>
</comment>
<feature type="region of interest" description="Disordered" evidence="1">
    <location>
        <begin position="128"/>
        <end position="151"/>
    </location>
</feature>